<dbReference type="GO" id="GO:0022857">
    <property type="term" value="F:transmembrane transporter activity"/>
    <property type="evidence" value="ECO:0007669"/>
    <property type="project" value="InterPro"/>
</dbReference>
<dbReference type="InterPro" id="IPR010065">
    <property type="entry name" value="AA_ABC_transptr_permease_3TM"/>
</dbReference>
<keyword evidence="8 9" id="KW-0472">Membrane</keyword>
<keyword evidence="3 9" id="KW-0813">Transport</keyword>
<feature type="transmembrane region" description="Helical" evidence="9">
    <location>
        <begin position="220"/>
        <end position="238"/>
    </location>
</feature>
<keyword evidence="7 9" id="KW-1133">Transmembrane helix</keyword>
<evidence type="ECO:0000256" key="8">
    <source>
        <dbReference type="ARBA" id="ARBA00023136"/>
    </source>
</evidence>
<dbReference type="InterPro" id="IPR035906">
    <property type="entry name" value="MetI-like_sf"/>
</dbReference>
<dbReference type="InterPro" id="IPR000515">
    <property type="entry name" value="MetI-like"/>
</dbReference>
<dbReference type="OrthoDB" id="9771188at2"/>
<keyword evidence="5 9" id="KW-0812">Transmembrane</keyword>
<evidence type="ECO:0000256" key="6">
    <source>
        <dbReference type="ARBA" id="ARBA00022970"/>
    </source>
</evidence>
<dbReference type="PANTHER" id="PTHR30614:SF41">
    <property type="entry name" value="INNER MEMBRANE AMINO-ACID ABC TRANSPORTER PERMEASE PROTEIN YHDY"/>
    <property type="match status" value="1"/>
</dbReference>
<evidence type="ECO:0000256" key="7">
    <source>
        <dbReference type="ARBA" id="ARBA00022989"/>
    </source>
</evidence>
<feature type="transmembrane region" description="Helical" evidence="9">
    <location>
        <begin position="350"/>
        <end position="366"/>
    </location>
</feature>
<dbReference type="GO" id="GO:0043190">
    <property type="term" value="C:ATP-binding cassette (ABC) transporter complex"/>
    <property type="evidence" value="ECO:0007669"/>
    <property type="project" value="InterPro"/>
</dbReference>
<dbReference type="Gene3D" id="1.10.3720.10">
    <property type="entry name" value="MetI-like"/>
    <property type="match status" value="1"/>
</dbReference>
<keyword evidence="12" id="KW-1185">Reference proteome</keyword>
<evidence type="ECO:0000313" key="12">
    <source>
        <dbReference type="Proteomes" id="UP000068905"/>
    </source>
</evidence>
<evidence type="ECO:0000259" key="10">
    <source>
        <dbReference type="PROSITE" id="PS50928"/>
    </source>
</evidence>
<evidence type="ECO:0000256" key="2">
    <source>
        <dbReference type="ARBA" id="ARBA00010072"/>
    </source>
</evidence>
<dbReference type="PANTHER" id="PTHR30614">
    <property type="entry name" value="MEMBRANE COMPONENT OF AMINO ACID ABC TRANSPORTER"/>
    <property type="match status" value="1"/>
</dbReference>
<dbReference type="InterPro" id="IPR043429">
    <property type="entry name" value="ArtM/GltK/GlnP/TcyL/YhdX-like"/>
</dbReference>
<dbReference type="Pfam" id="PF00528">
    <property type="entry name" value="BPD_transp_1"/>
    <property type="match status" value="1"/>
</dbReference>
<evidence type="ECO:0000256" key="9">
    <source>
        <dbReference type="RuleBase" id="RU363032"/>
    </source>
</evidence>
<feature type="transmembrane region" description="Helical" evidence="9">
    <location>
        <begin position="21"/>
        <end position="48"/>
    </location>
</feature>
<evidence type="ECO:0000256" key="3">
    <source>
        <dbReference type="ARBA" id="ARBA00022448"/>
    </source>
</evidence>
<dbReference type="NCBIfam" id="TIGR01726">
    <property type="entry name" value="HEQRo_perm_3TM"/>
    <property type="match status" value="1"/>
</dbReference>
<feature type="transmembrane region" description="Helical" evidence="9">
    <location>
        <begin position="250"/>
        <end position="270"/>
    </location>
</feature>
<evidence type="ECO:0000256" key="1">
    <source>
        <dbReference type="ARBA" id="ARBA00004429"/>
    </source>
</evidence>
<sequence length="382" mass="43144">MPVFDQQATRKPPISQIGALVWLRTNLFSSWVNSALTLASLYLLYIMIPPLLDWMFFNASFSFGTVNLFGFEIKFSEEMATNQNCGRVGACWPYIYEKLYMYTYGFYPRTETWRPNTVFALTGLLFVIVPLVKNYKYKNRVTLSLIIFYPLVSYVLIAGGFGILMPVSTDQWGGLLLTLIIASVGIIVSFPIGVLLALGRQSDLKVIKLFSTLFIEFIRAVPLITILFMASFVLPLFLESGNYFDKLLRALIGIALFQAAYFAEVVRGGLQAIPRGQYEAADAIGLSYFQKNALIILPQALKISIPNIVGSSISLFKDTTLVLIIGLFDMLAMVNLTSNDPYWLARETEGFVFVTIVMWAILYTMSRYSKKLEIRFNTENKN</sequence>
<reference evidence="11 12" key="1">
    <citation type="journal article" date="2015" name="Genome Announc.">
        <title>Genome Sequence of 'Candidatus Thioglobus singularis' Strain PS1, a Mixotroph from the SUP05 Clade of Marine Gammaproteobacteria.</title>
        <authorList>
            <person name="Marshall K.T."/>
            <person name="Morris R.M."/>
        </authorList>
    </citation>
    <scope>NUCLEOTIDE SEQUENCE [LARGE SCALE GENOMIC DNA]</scope>
    <source>
        <strain evidence="11 12">PS1</strain>
    </source>
</reference>
<protein>
    <submittedName>
        <fullName evidence="11">Amino acid ABC transporter permease</fullName>
    </submittedName>
</protein>
<dbReference type="RefSeq" id="WP_053820074.1">
    <property type="nucleotide sequence ID" value="NZ_CP006911.1"/>
</dbReference>
<dbReference type="STRING" id="1125411.W908_04335"/>
<evidence type="ECO:0000256" key="5">
    <source>
        <dbReference type="ARBA" id="ARBA00022692"/>
    </source>
</evidence>
<dbReference type="EMBL" id="CP006911">
    <property type="protein sequence ID" value="ALE01874.1"/>
    <property type="molecule type" value="Genomic_DNA"/>
</dbReference>
<comment type="subcellular location">
    <subcellularLocation>
        <location evidence="1">Cell inner membrane</location>
        <topology evidence="1">Multi-pass membrane protein</topology>
    </subcellularLocation>
    <subcellularLocation>
        <location evidence="9">Cell membrane</location>
        <topology evidence="9">Multi-pass membrane protein</topology>
    </subcellularLocation>
</comment>
<proteinExistence type="inferred from homology"/>
<dbReference type="GO" id="GO:0006865">
    <property type="term" value="P:amino acid transport"/>
    <property type="evidence" value="ECO:0007669"/>
    <property type="project" value="UniProtKB-KW"/>
</dbReference>
<name>A0A0M4M023_9GAMM</name>
<feature type="domain" description="ABC transmembrane type-1" evidence="10">
    <location>
        <begin position="175"/>
        <end position="363"/>
    </location>
</feature>
<evidence type="ECO:0000256" key="4">
    <source>
        <dbReference type="ARBA" id="ARBA00022475"/>
    </source>
</evidence>
<gene>
    <name evidence="11" type="ORF">W908_04335</name>
</gene>
<dbReference type="SUPFAM" id="SSF161098">
    <property type="entry name" value="MetI-like"/>
    <property type="match status" value="1"/>
</dbReference>
<keyword evidence="6" id="KW-0029">Amino-acid transport</keyword>
<organism evidence="11 12">
    <name type="scientific">Candidatus Pseudothioglobus singularis PS1</name>
    <dbReference type="NCBI Taxonomy" id="1125411"/>
    <lineage>
        <taxon>Bacteria</taxon>
        <taxon>Pseudomonadati</taxon>
        <taxon>Pseudomonadota</taxon>
        <taxon>Gammaproteobacteria</taxon>
        <taxon>Candidatus Pseudothioglobaceae</taxon>
        <taxon>Candidatus Pseudothioglobus</taxon>
    </lineage>
</organism>
<accession>A0A0M4M023</accession>
<evidence type="ECO:0000313" key="11">
    <source>
        <dbReference type="EMBL" id="ALE01874.1"/>
    </source>
</evidence>
<feature type="transmembrane region" description="Helical" evidence="9">
    <location>
        <begin position="144"/>
        <end position="164"/>
    </location>
</feature>
<dbReference type="PROSITE" id="PS50928">
    <property type="entry name" value="ABC_TM1"/>
    <property type="match status" value="1"/>
</dbReference>
<dbReference type="CDD" id="cd06261">
    <property type="entry name" value="TM_PBP2"/>
    <property type="match status" value="1"/>
</dbReference>
<dbReference type="Proteomes" id="UP000068905">
    <property type="component" value="Chromosome"/>
</dbReference>
<dbReference type="KEGG" id="tsn:W908_04335"/>
<feature type="transmembrane region" description="Helical" evidence="9">
    <location>
        <begin position="113"/>
        <end position="132"/>
    </location>
</feature>
<comment type="similarity">
    <text evidence="2">Belongs to the binding-protein-dependent transport system permease family. HisMQ subfamily.</text>
</comment>
<feature type="transmembrane region" description="Helical" evidence="9">
    <location>
        <begin position="176"/>
        <end position="199"/>
    </location>
</feature>
<keyword evidence="4" id="KW-1003">Cell membrane</keyword>
<dbReference type="AlphaFoldDB" id="A0A0M4M023"/>